<dbReference type="AlphaFoldDB" id="A0A914PWH0"/>
<feature type="transmembrane region" description="Helical" evidence="1">
    <location>
        <begin position="6"/>
        <end position="24"/>
    </location>
</feature>
<evidence type="ECO:0000313" key="3">
    <source>
        <dbReference type="WBParaSite" id="PDA_v2.g20699.t1"/>
    </source>
</evidence>
<keyword evidence="1" id="KW-0812">Transmembrane</keyword>
<proteinExistence type="predicted"/>
<evidence type="ECO:0000256" key="1">
    <source>
        <dbReference type="SAM" id="Phobius"/>
    </source>
</evidence>
<dbReference type="WBParaSite" id="PDA_v2.g20699.t1">
    <property type="protein sequence ID" value="PDA_v2.g20699.t1"/>
    <property type="gene ID" value="PDA_v2.g20699"/>
</dbReference>
<keyword evidence="2" id="KW-1185">Reference proteome</keyword>
<reference evidence="3" key="1">
    <citation type="submission" date="2022-11" db="UniProtKB">
        <authorList>
            <consortium name="WormBaseParasite"/>
        </authorList>
    </citation>
    <scope>IDENTIFICATION</scope>
</reference>
<dbReference type="Proteomes" id="UP000887578">
    <property type="component" value="Unplaced"/>
</dbReference>
<organism evidence="2 3">
    <name type="scientific">Panagrolaimus davidi</name>
    <dbReference type="NCBI Taxonomy" id="227884"/>
    <lineage>
        <taxon>Eukaryota</taxon>
        <taxon>Metazoa</taxon>
        <taxon>Ecdysozoa</taxon>
        <taxon>Nematoda</taxon>
        <taxon>Chromadorea</taxon>
        <taxon>Rhabditida</taxon>
        <taxon>Tylenchina</taxon>
        <taxon>Panagrolaimomorpha</taxon>
        <taxon>Panagrolaimoidea</taxon>
        <taxon>Panagrolaimidae</taxon>
        <taxon>Panagrolaimus</taxon>
    </lineage>
</organism>
<accession>A0A914PWH0</accession>
<evidence type="ECO:0000313" key="2">
    <source>
        <dbReference type="Proteomes" id="UP000887578"/>
    </source>
</evidence>
<protein>
    <submittedName>
        <fullName evidence="3">Uncharacterized protein</fullName>
    </submittedName>
</protein>
<name>A0A914PWH0_9BILA</name>
<keyword evidence="1" id="KW-1133">Transmembrane helix</keyword>
<sequence>MFECIIGGLCCIGCVGCIGCCFCMKKKGKRSEKVLERISEIYKSDPSGCRSLQAHFRNEEETSEDVLYLYKRLKKDAVSFFLK</sequence>
<keyword evidence="1" id="KW-0472">Membrane</keyword>